<dbReference type="GO" id="GO:0016787">
    <property type="term" value="F:hydrolase activity"/>
    <property type="evidence" value="ECO:0007669"/>
    <property type="project" value="UniProtKB-KW"/>
</dbReference>
<evidence type="ECO:0000256" key="5">
    <source>
        <dbReference type="ARBA" id="ARBA00023239"/>
    </source>
</evidence>
<dbReference type="AlphaFoldDB" id="A0A284QPG6"/>
<keyword evidence="3" id="KW-0378">Hydrolase</keyword>
<evidence type="ECO:0000256" key="1">
    <source>
        <dbReference type="ARBA" id="ARBA00022722"/>
    </source>
</evidence>
<gene>
    <name evidence="6" type="ORF">ARMOST_01631</name>
</gene>
<dbReference type="GO" id="GO:0003723">
    <property type="term" value="F:RNA binding"/>
    <property type="evidence" value="ECO:0007669"/>
    <property type="project" value="InterPro"/>
</dbReference>
<dbReference type="PANTHER" id="PTHR42104:SF2">
    <property type="entry name" value="GUANYL-SPECIFIC RIBONUCLEASE, PUTATIVE (AFU_ORTHOLOGUE AFUA_4G01200)-RELATED"/>
    <property type="match status" value="1"/>
</dbReference>
<name>A0A284QPG6_ARMOS</name>
<dbReference type="GO" id="GO:0016829">
    <property type="term" value="F:lyase activity"/>
    <property type="evidence" value="ECO:0007669"/>
    <property type="project" value="UniProtKB-KW"/>
</dbReference>
<evidence type="ECO:0000256" key="4">
    <source>
        <dbReference type="ARBA" id="ARBA00023157"/>
    </source>
</evidence>
<keyword evidence="7" id="KW-1185">Reference proteome</keyword>
<keyword evidence="5" id="KW-0456">Lyase</keyword>
<accession>A0A284QPG6</accession>
<evidence type="ECO:0000313" key="6">
    <source>
        <dbReference type="EMBL" id="SJK98366.1"/>
    </source>
</evidence>
<dbReference type="PANTHER" id="PTHR42104">
    <property type="entry name" value="EXTRACELLULAR GUANYL-SPECIFIC RIBONUCLEASE RNTA (AFU_ORTHOLOGUE AFUA_4G03230)"/>
    <property type="match status" value="1"/>
</dbReference>
<proteinExistence type="predicted"/>
<evidence type="ECO:0000256" key="3">
    <source>
        <dbReference type="ARBA" id="ARBA00022801"/>
    </source>
</evidence>
<keyword evidence="2" id="KW-0255">Endonuclease</keyword>
<dbReference type="Proteomes" id="UP000219338">
    <property type="component" value="Unassembled WGS sequence"/>
</dbReference>
<protein>
    <submittedName>
        <fullName evidence="6">Uncharacterized protein</fullName>
    </submittedName>
</protein>
<evidence type="ECO:0000313" key="7">
    <source>
        <dbReference type="Proteomes" id="UP000219338"/>
    </source>
</evidence>
<dbReference type="InterPro" id="IPR000026">
    <property type="entry name" value="N1-like"/>
</dbReference>
<sequence>MPIDPKPRANVVSIPLPNPDFEFDFLACVDSWASQVFSFKYSRIDIQDAIKDGHAHISSPIRNYPHQFKNYEGLPMGPGCTGTRYEFPILIRGLYNGGSPGADRVIFDHNGHYCASLRSQLEALPIEWGAMEFPSNFS</sequence>
<dbReference type="Gene3D" id="3.10.450.30">
    <property type="entry name" value="Microbial ribonucleases"/>
    <property type="match status" value="1"/>
</dbReference>
<keyword evidence="4" id="KW-1015">Disulfide bond</keyword>
<dbReference type="SUPFAM" id="SSF53933">
    <property type="entry name" value="Microbial ribonucleases"/>
    <property type="match status" value="1"/>
</dbReference>
<evidence type="ECO:0000256" key="2">
    <source>
        <dbReference type="ARBA" id="ARBA00022759"/>
    </source>
</evidence>
<keyword evidence="1" id="KW-0540">Nuclease</keyword>
<reference evidence="7" key="1">
    <citation type="journal article" date="2017" name="Nat. Ecol. Evol.">
        <title>Genome expansion and lineage-specific genetic innovations in the forest pathogenic fungi Armillaria.</title>
        <authorList>
            <person name="Sipos G."/>
            <person name="Prasanna A.N."/>
            <person name="Walter M.C."/>
            <person name="O'Connor E."/>
            <person name="Balint B."/>
            <person name="Krizsan K."/>
            <person name="Kiss B."/>
            <person name="Hess J."/>
            <person name="Varga T."/>
            <person name="Slot J."/>
            <person name="Riley R."/>
            <person name="Boka B."/>
            <person name="Rigling D."/>
            <person name="Barry K."/>
            <person name="Lee J."/>
            <person name="Mihaltcheva S."/>
            <person name="LaButti K."/>
            <person name="Lipzen A."/>
            <person name="Waldron R."/>
            <person name="Moloney N.M."/>
            <person name="Sperisen C."/>
            <person name="Kredics L."/>
            <person name="Vagvoelgyi C."/>
            <person name="Patrignani A."/>
            <person name="Fitzpatrick D."/>
            <person name="Nagy I."/>
            <person name="Doyle S."/>
            <person name="Anderson J.B."/>
            <person name="Grigoriev I.V."/>
            <person name="Gueldener U."/>
            <person name="Muensterkoetter M."/>
            <person name="Nagy L.G."/>
        </authorList>
    </citation>
    <scope>NUCLEOTIDE SEQUENCE [LARGE SCALE GENOMIC DNA]</scope>
    <source>
        <strain evidence="7">C18/9</strain>
    </source>
</reference>
<dbReference type="EMBL" id="FUEG01000001">
    <property type="protein sequence ID" value="SJK98366.1"/>
    <property type="molecule type" value="Genomic_DNA"/>
</dbReference>
<dbReference type="InterPro" id="IPR016191">
    <property type="entry name" value="Ribonuclease/ribotoxin"/>
</dbReference>
<dbReference type="GO" id="GO:0004521">
    <property type="term" value="F:RNA endonuclease activity"/>
    <property type="evidence" value="ECO:0007669"/>
    <property type="project" value="InterPro"/>
</dbReference>
<dbReference type="Pfam" id="PF00545">
    <property type="entry name" value="Ribonuclease"/>
    <property type="match status" value="1"/>
</dbReference>
<organism evidence="6 7">
    <name type="scientific">Armillaria ostoyae</name>
    <name type="common">Armillaria root rot fungus</name>
    <dbReference type="NCBI Taxonomy" id="47428"/>
    <lineage>
        <taxon>Eukaryota</taxon>
        <taxon>Fungi</taxon>
        <taxon>Dikarya</taxon>
        <taxon>Basidiomycota</taxon>
        <taxon>Agaricomycotina</taxon>
        <taxon>Agaricomycetes</taxon>
        <taxon>Agaricomycetidae</taxon>
        <taxon>Agaricales</taxon>
        <taxon>Marasmiineae</taxon>
        <taxon>Physalacriaceae</taxon>
        <taxon>Armillaria</taxon>
    </lineage>
</organism>
<dbReference type="OrthoDB" id="5425539at2759"/>